<sequence>MKLQGILFLSVFLGCLHSLTANKTALLVLHQLEEEIKEEDQQLKQIKQAANCRTIRLELKSCRMAVSLELEVGKGVLLILIAVLSGFVVWTVSTRLCSRNGFNSNDFCRRNDECRFGSLCLNGRCSQGGGLGSQDFCRRNEDCIFGSFCLGGRCSQVGQGGNQEFCRRNEDCRFGSFCQGERCSQGGLGGGGSQEDSAAVTRMFFPRNLLQLKLRLQLQF</sequence>
<keyword evidence="1" id="KW-0175">Coiled coil</keyword>
<evidence type="ECO:0000313" key="4">
    <source>
        <dbReference type="WBParaSite" id="jg17843"/>
    </source>
</evidence>
<organism evidence="3 4">
    <name type="scientific">Ditylenchus dipsaci</name>
    <dbReference type="NCBI Taxonomy" id="166011"/>
    <lineage>
        <taxon>Eukaryota</taxon>
        <taxon>Metazoa</taxon>
        <taxon>Ecdysozoa</taxon>
        <taxon>Nematoda</taxon>
        <taxon>Chromadorea</taxon>
        <taxon>Rhabditida</taxon>
        <taxon>Tylenchina</taxon>
        <taxon>Tylenchomorpha</taxon>
        <taxon>Sphaerularioidea</taxon>
        <taxon>Anguinidae</taxon>
        <taxon>Anguininae</taxon>
        <taxon>Ditylenchus</taxon>
    </lineage>
</organism>
<dbReference type="Proteomes" id="UP000887574">
    <property type="component" value="Unplaced"/>
</dbReference>
<feature type="chain" id="PRO_5038031410" evidence="2">
    <location>
        <begin position="22"/>
        <end position="220"/>
    </location>
</feature>
<reference evidence="4" key="1">
    <citation type="submission" date="2022-11" db="UniProtKB">
        <authorList>
            <consortium name="WormBaseParasite"/>
        </authorList>
    </citation>
    <scope>IDENTIFICATION</scope>
</reference>
<feature type="coiled-coil region" evidence="1">
    <location>
        <begin position="22"/>
        <end position="49"/>
    </location>
</feature>
<keyword evidence="3" id="KW-1185">Reference proteome</keyword>
<dbReference type="PROSITE" id="PS51257">
    <property type="entry name" value="PROKAR_LIPOPROTEIN"/>
    <property type="match status" value="1"/>
</dbReference>
<protein>
    <submittedName>
        <fullName evidence="4">Dickkopf N-terminal cysteine-rich domain-containing protein</fullName>
    </submittedName>
</protein>
<dbReference type="AlphaFoldDB" id="A0A915DCR5"/>
<evidence type="ECO:0000313" key="3">
    <source>
        <dbReference type="Proteomes" id="UP000887574"/>
    </source>
</evidence>
<evidence type="ECO:0000256" key="1">
    <source>
        <dbReference type="SAM" id="Coils"/>
    </source>
</evidence>
<evidence type="ECO:0000256" key="2">
    <source>
        <dbReference type="SAM" id="SignalP"/>
    </source>
</evidence>
<dbReference type="WBParaSite" id="jg17843">
    <property type="protein sequence ID" value="jg17843"/>
    <property type="gene ID" value="jg17843"/>
</dbReference>
<proteinExistence type="predicted"/>
<accession>A0A915DCR5</accession>
<name>A0A915DCR5_9BILA</name>
<keyword evidence="2" id="KW-0732">Signal</keyword>
<feature type="signal peptide" evidence="2">
    <location>
        <begin position="1"/>
        <end position="21"/>
    </location>
</feature>